<keyword evidence="2" id="KW-1003">Cell membrane</keyword>
<gene>
    <name evidence="7" type="ORF">IAB74_03085</name>
</gene>
<reference evidence="7" key="2">
    <citation type="journal article" date="2021" name="PeerJ">
        <title>Extensive microbial diversity within the chicken gut microbiome revealed by metagenomics and culture.</title>
        <authorList>
            <person name="Gilroy R."/>
            <person name="Ravi A."/>
            <person name="Getino M."/>
            <person name="Pursley I."/>
            <person name="Horton D.L."/>
            <person name="Alikhan N.F."/>
            <person name="Baker D."/>
            <person name="Gharbi K."/>
            <person name="Hall N."/>
            <person name="Watson M."/>
            <person name="Adriaenssens E.M."/>
            <person name="Foster-Nyarko E."/>
            <person name="Jarju S."/>
            <person name="Secka A."/>
            <person name="Antonio M."/>
            <person name="Oren A."/>
            <person name="Chaudhuri R.R."/>
            <person name="La Ragione R."/>
            <person name="Hildebrand F."/>
            <person name="Pallen M.J."/>
        </authorList>
    </citation>
    <scope>NUCLEOTIDE SEQUENCE</scope>
    <source>
        <strain evidence="7">13361</strain>
    </source>
</reference>
<organism evidence="7 8">
    <name type="scientific">Candidatus Faecousia excrementigallinarum</name>
    <dbReference type="NCBI Taxonomy" id="2840806"/>
    <lineage>
        <taxon>Bacteria</taxon>
        <taxon>Bacillati</taxon>
        <taxon>Bacillota</taxon>
        <taxon>Clostridia</taxon>
        <taxon>Eubacteriales</taxon>
        <taxon>Oscillospiraceae</taxon>
        <taxon>Faecousia</taxon>
    </lineage>
</organism>
<dbReference type="Pfam" id="PF03899">
    <property type="entry name" value="ATP-synt_I"/>
    <property type="match status" value="1"/>
</dbReference>
<proteinExistence type="predicted"/>
<feature type="transmembrane region" description="Helical" evidence="6">
    <location>
        <begin position="12"/>
        <end position="35"/>
    </location>
</feature>
<dbReference type="EMBL" id="DVFK01000043">
    <property type="protein sequence ID" value="HIQ67478.1"/>
    <property type="molecule type" value="Genomic_DNA"/>
</dbReference>
<evidence type="ECO:0000256" key="3">
    <source>
        <dbReference type="ARBA" id="ARBA00022692"/>
    </source>
</evidence>
<keyword evidence="4 6" id="KW-1133">Transmembrane helix</keyword>
<reference evidence="7" key="1">
    <citation type="submission" date="2020-10" db="EMBL/GenBank/DDBJ databases">
        <authorList>
            <person name="Gilroy R."/>
        </authorList>
    </citation>
    <scope>NUCLEOTIDE SEQUENCE</scope>
    <source>
        <strain evidence="7">13361</strain>
    </source>
</reference>
<evidence type="ECO:0000256" key="6">
    <source>
        <dbReference type="SAM" id="Phobius"/>
    </source>
</evidence>
<dbReference type="InterPro" id="IPR005598">
    <property type="entry name" value="ATP_synth_I"/>
</dbReference>
<dbReference type="GO" id="GO:0005886">
    <property type="term" value="C:plasma membrane"/>
    <property type="evidence" value="ECO:0007669"/>
    <property type="project" value="UniProtKB-SubCell"/>
</dbReference>
<comment type="subcellular location">
    <subcellularLocation>
        <location evidence="1">Cell membrane</location>
        <topology evidence="1">Multi-pass membrane protein</topology>
    </subcellularLocation>
</comment>
<name>A0A9D0Z1W8_9FIRM</name>
<protein>
    <submittedName>
        <fullName evidence="7">ATP synthase subunit I</fullName>
    </submittedName>
</protein>
<feature type="transmembrane region" description="Helical" evidence="6">
    <location>
        <begin position="85"/>
        <end position="103"/>
    </location>
</feature>
<evidence type="ECO:0000313" key="7">
    <source>
        <dbReference type="EMBL" id="HIQ67478.1"/>
    </source>
</evidence>
<evidence type="ECO:0000256" key="2">
    <source>
        <dbReference type="ARBA" id="ARBA00022475"/>
    </source>
</evidence>
<comment type="caution">
    <text evidence="7">The sequence shown here is derived from an EMBL/GenBank/DDBJ whole genome shotgun (WGS) entry which is preliminary data.</text>
</comment>
<evidence type="ECO:0000256" key="1">
    <source>
        <dbReference type="ARBA" id="ARBA00004651"/>
    </source>
</evidence>
<sequence length="134" mass="14574">MDSRKFVFKETAIVLLGEAVGTGAMFCVFAMLHIFSPEVLYGGLLGAFLSVLNFFVMAVCGSMAADKAVAQDVKGGQRILQISRLARYLLLFGILFAAGKSGWFSPIALVVPLLFVRPTLFLGEFFRKSGDKQV</sequence>
<dbReference type="Proteomes" id="UP000886796">
    <property type="component" value="Unassembled WGS sequence"/>
</dbReference>
<keyword evidence="5 6" id="KW-0472">Membrane</keyword>
<dbReference type="AlphaFoldDB" id="A0A9D0Z1W8"/>
<feature type="transmembrane region" description="Helical" evidence="6">
    <location>
        <begin position="41"/>
        <end position="64"/>
    </location>
</feature>
<evidence type="ECO:0000256" key="5">
    <source>
        <dbReference type="ARBA" id="ARBA00023136"/>
    </source>
</evidence>
<keyword evidence="3 6" id="KW-0812">Transmembrane</keyword>
<accession>A0A9D0Z1W8</accession>
<evidence type="ECO:0000313" key="8">
    <source>
        <dbReference type="Proteomes" id="UP000886796"/>
    </source>
</evidence>
<evidence type="ECO:0000256" key="4">
    <source>
        <dbReference type="ARBA" id="ARBA00022989"/>
    </source>
</evidence>